<dbReference type="PANTHER" id="PTHR46268:SF6">
    <property type="entry name" value="UNIVERSAL STRESS PROTEIN UP12"/>
    <property type="match status" value="1"/>
</dbReference>
<dbReference type="InterPro" id="IPR006016">
    <property type="entry name" value="UspA"/>
</dbReference>
<comment type="caution">
    <text evidence="3">The sequence shown here is derived from an EMBL/GenBank/DDBJ whole genome shotgun (WGS) entry which is preliminary data.</text>
</comment>
<dbReference type="EMBL" id="FNKY01000001">
    <property type="protein sequence ID" value="SDQ53049.1"/>
    <property type="molecule type" value="Genomic_DNA"/>
</dbReference>
<evidence type="ECO:0000256" key="1">
    <source>
        <dbReference type="ARBA" id="ARBA00008791"/>
    </source>
</evidence>
<reference evidence="3 4" key="1">
    <citation type="submission" date="2016-10" db="EMBL/GenBank/DDBJ databases">
        <authorList>
            <person name="Varghese N."/>
            <person name="Submissions S."/>
        </authorList>
    </citation>
    <scope>NUCLEOTIDE SEQUENCE [LARGE SCALE GENOMIC DNA]</scope>
    <source>
        <strain evidence="3 4">Nl1</strain>
    </source>
</reference>
<dbReference type="CDD" id="cd00293">
    <property type="entry name" value="USP-like"/>
    <property type="match status" value="1"/>
</dbReference>
<name>A0ABY0TAD5_9PROT</name>
<dbReference type="RefSeq" id="WP_074631469.1">
    <property type="nucleotide sequence ID" value="NZ_FNKY01000001.1"/>
</dbReference>
<accession>A0ABY0TAD5</accession>
<feature type="domain" description="UspA" evidence="2">
    <location>
        <begin position="1"/>
        <end position="139"/>
    </location>
</feature>
<dbReference type="PANTHER" id="PTHR46268">
    <property type="entry name" value="STRESS RESPONSE PROTEIN NHAX"/>
    <property type="match status" value="1"/>
</dbReference>
<organism evidence="3 4">
    <name type="scientific">Nitrosospira multiformis</name>
    <dbReference type="NCBI Taxonomy" id="1231"/>
    <lineage>
        <taxon>Bacteria</taxon>
        <taxon>Pseudomonadati</taxon>
        <taxon>Pseudomonadota</taxon>
        <taxon>Betaproteobacteria</taxon>
        <taxon>Nitrosomonadales</taxon>
        <taxon>Nitrosomonadaceae</taxon>
        <taxon>Nitrosospira</taxon>
    </lineage>
</organism>
<evidence type="ECO:0000259" key="2">
    <source>
        <dbReference type="Pfam" id="PF00582"/>
    </source>
</evidence>
<dbReference type="InterPro" id="IPR006015">
    <property type="entry name" value="Universal_stress_UspA"/>
</dbReference>
<dbReference type="PRINTS" id="PR01438">
    <property type="entry name" value="UNVRSLSTRESS"/>
</dbReference>
<comment type="similarity">
    <text evidence="1">Belongs to the universal stress protein A family.</text>
</comment>
<dbReference type="Pfam" id="PF00582">
    <property type="entry name" value="Usp"/>
    <property type="match status" value="1"/>
</dbReference>
<gene>
    <name evidence="3" type="ORF">SAMN05216402_1203</name>
</gene>
<evidence type="ECO:0000313" key="4">
    <source>
        <dbReference type="Proteomes" id="UP000183471"/>
    </source>
</evidence>
<dbReference type="Gene3D" id="3.40.50.620">
    <property type="entry name" value="HUPs"/>
    <property type="match status" value="1"/>
</dbReference>
<sequence>MYKKVMVAIGDDETSQVALQEALHIAVTDGAKLCIVHAMAESSNGDTHGNTGQQSGVGLLERAKSSAGNALAVETRLLPAEGEYGVNGVSEAIANAVTEWGADLLVVGTKGRRGLERLVIGSVAGQLVNTVDISILLVRPH</sequence>
<dbReference type="InterPro" id="IPR014729">
    <property type="entry name" value="Rossmann-like_a/b/a_fold"/>
</dbReference>
<keyword evidence="4" id="KW-1185">Reference proteome</keyword>
<proteinExistence type="inferred from homology"/>
<dbReference type="Proteomes" id="UP000183471">
    <property type="component" value="Unassembled WGS sequence"/>
</dbReference>
<protein>
    <submittedName>
        <fullName evidence="3">Nucleotide-binding universal stress protein, UspA family</fullName>
    </submittedName>
</protein>
<dbReference type="SUPFAM" id="SSF52402">
    <property type="entry name" value="Adenine nucleotide alpha hydrolases-like"/>
    <property type="match status" value="1"/>
</dbReference>
<evidence type="ECO:0000313" key="3">
    <source>
        <dbReference type="EMBL" id="SDQ53049.1"/>
    </source>
</evidence>